<dbReference type="EMBL" id="CP029425">
    <property type="protein sequence ID" value="AWL91426.1"/>
    <property type="molecule type" value="Genomic_DNA"/>
</dbReference>
<evidence type="ECO:0000313" key="10">
    <source>
        <dbReference type="EMBL" id="AWL91426.1"/>
    </source>
</evidence>
<evidence type="ECO:0000313" key="11">
    <source>
        <dbReference type="Proteomes" id="UP000215703"/>
    </source>
</evidence>
<evidence type="ECO:0000256" key="2">
    <source>
        <dbReference type="ARBA" id="ARBA00022448"/>
    </source>
</evidence>
<keyword evidence="6 8" id="KW-1133">Transmembrane helix</keyword>
<keyword evidence="2" id="KW-0813">Transport</keyword>
<dbReference type="InterPro" id="IPR000515">
    <property type="entry name" value="MetI-like"/>
</dbReference>
<gene>
    <name evidence="10" type="ORF">CIT37_03400</name>
</gene>
<feature type="transmembrane region" description="Helical" evidence="8">
    <location>
        <begin position="75"/>
        <end position="96"/>
    </location>
</feature>
<dbReference type="PANTHER" id="PTHR43357:SF4">
    <property type="entry name" value="INNER MEMBRANE ABC TRANSPORTER PERMEASE PROTEIN YDCV"/>
    <property type="match status" value="1"/>
</dbReference>
<organism evidence="10 11">
    <name type="scientific">Bradyrhizobium ottawaense</name>
    <dbReference type="NCBI Taxonomy" id="931866"/>
    <lineage>
        <taxon>Bacteria</taxon>
        <taxon>Pseudomonadati</taxon>
        <taxon>Pseudomonadota</taxon>
        <taxon>Alphaproteobacteria</taxon>
        <taxon>Hyphomicrobiales</taxon>
        <taxon>Nitrobacteraceae</taxon>
        <taxon>Bradyrhizobium</taxon>
    </lineage>
</organism>
<keyword evidence="5 8" id="KW-0812">Transmembrane</keyword>
<feature type="domain" description="ABC transmembrane type-1" evidence="9">
    <location>
        <begin position="40"/>
        <end position="97"/>
    </location>
</feature>
<keyword evidence="4" id="KW-0997">Cell inner membrane</keyword>
<dbReference type="InterPro" id="IPR035906">
    <property type="entry name" value="MetI-like_sf"/>
</dbReference>
<evidence type="ECO:0000256" key="3">
    <source>
        <dbReference type="ARBA" id="ARBA00022475"/>
    </source>
</evidence>
<dbReference type="AlphaFoldDB" id="A0A2U8P168"/>
<reference evidence="10 11" key="1">
    <citation type="journal article" date="2014" name="Int. J. Syst. Evol. Microbiol.">
        <title>Bradyrhizobium ottawaense sp. nov., a symbiotic nitrogen fixing bacterium from root nodules of soybeans in Canada.</title>
        <authorList>
            <person name="Yu X."/>
            <person name="Cloutier S."/>
            <person name="Tambong J.T."/>
            <person name="Bromfield E.S."/>
        </authorList>
    </citation>
    <scope>NUCLEOTIDE SEQUENCE [LARGE SCALE GENOMIC DNA]</scope>
    <source>
        <strain evidence="10 11">OO99</strain>
    </source>
</reference>
<dbReference type="SUPFAM" id="SSF161098">
    <property type="entry name" value="MetI-like"/>
    <property type="match status" value="1"/>
</dbReference>
<dbReference type="GeneID" id="92969703"/>
<dbReference type="KEGG" id="bot:CIT37_03400"/>
<dbReference type="Gene3D" id="1.10.3720.10">
    <property type="entry name" value="MetI-like"/>
    <property type="match status" value="1"/>
</dbReference>
<dbReference type="PANTHER" id="PTHR43357">
    <property type="entry name" value="INNER MEMBRANE ABC TRANSPORTER PERMEASE PROTEIN YDCV"/>
    <property type="match status" value="1"/>
</dbReference>
<evidence type="ECO:0000256" key="5">
    <source>
        <dbReference type="ARBA" id="ARBA00022692"/>
    </source>
</evidence>
<dbReference type="GO" id="GO:0005886">
    <property type="term" value="C:plasma membrane"/>
    <property type="evidence" value="ECO:0007669"/>
    <property type="project" value="UniProtKB-SubCell"/>
</dbReference>
<evidence type="ECO:0000256" key="1">
    <source>
        <dbReference type="ARBA" id="ARBA00004429"/>
    </source>
</evidence>
<dbReference type="RefSeq" id="WP_095424716.1">
    <property type="nucleotide sequence ID" value="NZ_CP029425.2"/>
</dbReference>
<dbReference type="PROSITE" id="PS50928">
    <property type="entry name" value="ABC_TM1"/>
    <property type="match status" value="1"/>
</dbReference>
<evidence type="ECO:0000259" key="9">
    <source>
        <dbReference type="PROSITE" id="PS50928"/>
    </source>
</evidence>
<keyword evidence="7 8" id="KW-0472">Membrane</keyword>
<proteinExistence type="predicted"/>
<feature type="transmembrane region" description="Helical" evidence="8">
    <location>
        <begin position="46"/>
        <end position="66"/>
    </location>
</feature>
<comment type="subcellular location">
    <subcellularLocation>
        <location evidence="1">Cell inner membrane</location>
        <topology evidence="1">Multi-pass membrane protein</topology>
    </subcellularLocation>
</comment>
<accession>A0A2U8P168</accession>
<evidence type="ECO:0000256" key="8">
    <source>
        <dbReference type="SAM" id="Phobius"/>
    </source>
</evidence>
<keyword evidence="3" id="KW-1003">Cell membrane</keyword>
<sequence>MLIIAPLSFTEVRDMQWPPVGFSTRWYETVLTSSEWQRRVVASLEIAIGSAVLATTLGLLAALALVRGRFPGKRLVAAVLLSPLVVPSVVIAIGMFF</sequence>
<reference evidence="10 11" key="2">
    <citation type="journal article" date="2017" name="Syst. Appl. Microbiol.">
        <title>Soybeans inoculated with root zone soils of Canadian native legumes harbour diverse and novel Bradyrhizobium spp. that possess agricultural potential.</title>
        <authorList>
            <person name="Bromfield E.S.P."/>
            <person name="Cloutier S."/>
            <person name="Tambong J.T."/>
            <person name="Tran Thi T.V."/>
        </authorList>
    </citation>
    <scope>NUCLEOTIDE SEQUENCE [LARGE SCALE GENOMIC DNA]</scope>
    <source>
        <strain evidence="10 11">OO99</strain>
    </source>
</reference>
<evidence type="ECO:0000256" key="7">
    <source>
        <dbReference type="ARBA" id="ARBA00023136"/>
    </source>
</evidence>
<evidence type="ECO:0000256" key="4">
    <source>
        <dbReference type="ARBA" id="ARBA00022519"/>
    </source>
</evidence>
<dbReference type="Proteomes" id="UP000215703">
    <property type="component" value="Chromosome"/>
</dbReference>
<dbReference type="GO" id="GO:0055085">
    <property type="term" value="P:transmembrane transport"/>
    <property type="evidence" value="ECO:0007669"/>
    <property type="project" value="InterPro"/>
</dbReference>
<protein>
    <recommendedName>
        <fullName evidence="9">ABC transmembrane type-1 domain-containing protein</fullName>
    </recommendedName>
</protein>
<evidence type="ECO:0000256" key="6">
    <source>
        <dbReference type="ARBA" id="ARBA00022989"/>
    </source>
</evidence>
<name>A0A2U8P168_9BRAD</name>